<dbReference type="GO" id="GO:0018104">
    <property type="term" value="P:peptidoglycan-protein cross-linking"/>
    <property type="evidence" value="ECO:0007669"/>
    <property type="project" value="TreeGrafter"/>
</dbReference>
<dbReference type="SUPFAM" id="SSF141523">
    <property type="entry name" value="L,D-transpeptidase catalytic domain-like"/>
    <property type="match status" value="1"/>
</dbReference>
<dbReference type="AlphaFoldDB" id="A0A2H0VK42"/>
<evidence type="ECO:0000313" key="9">
    <source>
        <dbReference type="Proteomes" id="UP000230730"/>
    </source>
</evidence>
<keyword evidence="3 6" id="KW-0133">Cell shape</keyword>
<feature type="active site" description="Nucleophile" evidence="6">
    <location>
        <position position="400"/>
    </location>
</feature>
<keyword evidence="2" id="KW-0808">Transferase</keyword>
<dbReference type="PANTHER" id="PTHR30582:SF33">
    <property type="entry name" value="EXPORTED PROTEIN"/>
    <property type="match status" value="1"/>
</dbReference>
<dbReference type="Gene3D" id="2.40.440.10">
    <property type="entry name" value="L,D-transpeptidase catalytic domain-like"/>
    <property type="match status" value="1"/>
</dbReference>
<feature type="domain" description="L,D-TPase catalytic" evidence="7">
    <location>
        <begin position="298"/>
        <end position="424"/>
    </location>
</feature>
<proteinExistence type="predicted"/>
<evidence type="ECO:0000256" key="3">
    <source>
        <dbReference type="ARBA" id="ARBA00022960"/>
    </source>
</evidence>
<evidence type="ECO:0000259" key="7">
    <source>
        <dbReference type="PROSITE" id="PS52029"/>
    </source>
</evidence>
<dbReference type="PANTHER" id="PTHR30582">
    <property type="entry name" value="L,D-TRANSPEPTIDASE"/>
    <property type="match status" value="1"/>
</dbReference>
<dbReference type="InterPro" id="IPR050979">
    <property type="entry name" value="LD-transpeptidase"/>
</dbReference>
<dbReference type="Pfam" id="PF03734">
    <property type="entry name" value="YkuD"/>
    <property type="match status" value="1"/>
</dbReference>
<evidence type="ECO:0000256" key="1">
    <source>
        <dbReference type="ARBA" id="ARBA00004752"/>
    </source>
</evidence>
<dbReference type="InterPro" id="IPR005490">
    <property type="entry name" value="LD_TPept_cat_dom"/>
</dbReference>
<name>A0A2H0VK42_9BACT</name>
<dbReference type="PROSITE" id="PS52029">
    <property type="entry name" value="LD_TPASE"/>
    <property type="match status" value="1"/>
</dbReference>
<evidence type="ECO:0000256" key="2">
    <source>
        <dbReference type="ARBA" id="ARBA00022679"/>
    </source>
</evidence>
<dbReference type="GO" id="GO:0008360">
    <property type="term" value="P:regulation of cell shape"/>
    <property type="evidence" value="ECO:0007669"/>
    <property type="project" value="UniProtKB-UniRule"/>
</dbReference>
<dbReference type="CDD" id="cd16913">
    <property type="entry name" value="YkuD_like"/>
    <property type="match status" value="1"/>
</dbReference>
<gene>
    <name evidence="8" type="ORF">COT86_03745</name>
</gene>
<feature type="active site" description="Proton donor/acceptor" evidence="6">
    <location>
        <position position="373"/>
    </location>
</feature>
<dbReference type="UniPathway" id="UPA00219"/>
<evidence type="ECO:0000256" key="4">
    <source>
        <dbReference type="ARBA" id="ARBA00022984"/>
    </source>
</evidence>
<dbReference type="GO" id="GO:0016740">
    <property type="term" value="F:transferase activity"/>
    <property type="evidence" value="ECO:0007669"/>
    <property type="project" value="UniProtKB-KW"/>
</dbReference>
<keyword evidence="5 6" id="KW-0961">Cell wall biogenesis/degradation</keyword>
<dbReference type="InterPro" id="IPR038063">
    <property type="entry name" value="Transpep_catalytic_dom"/>
</dbReference>
<dbReference type="GO" id="GO:0005576">
    <property type="term" value="C:extracellular region"/>
    <property type="evidence" value="ECO:0007669"/>
    <property type="project" value="TreeGrafter"/>
</dbReference>
<evidence type="ECO:0000256" key="6">
    <source>
        <dbReference type="PROSITE-ProRule" id="PRU01373"/>
    </source>
</evidence>
<organism evidence="8 9">
    <name type="scientific">Candidatus Collierbacteria bacterium CG10_big_fil_rev_8_21_14_0_10_43_36</name>
    <dbReference type="NCBI Taxonomy" id="1974534"/>
    <lineage>
        <taxon>Bacteria</taxon>
        <taxon>Candidatus Collieribacteriota</taxon>
    </lineage>
</organism>
<evidence type="ECO:0000313" key="8">
    <source>
        <dbReference type="EMBL" id="PIR99477.1"/>
    </source>
</evidence>
<evidence type="ECO:0000256" key="5">
    <source>
        <dbReference type="ARBA" id="ARBA00023316"/>
    </source>
</evidence>
<protein>
    <recommendedName>
        <fullName evidence="7">L,D-TPase catalytic domain-containing protein</fullName>
    </recommendedName>
</protein>
<dbReference type="EMBL" id="PFAE01000061">
    <property type="protein sequence ID" value="PIR99477.1"/>
    <property type="molecule type" value="Genomic_DNA"/>
</dbReference>
<comment type="pathway">
    <text evidence="1 6">Cell wall biogenesis; peptidoglycan biosynthesis.</text>
</comment>
<dbReference type="GO" id="GO:0071972">
    <property type="term" value="F:peptidoglycan L,D-transpeptidase activity"/>
    <property type="evidence" value="ECO:0007669"/>
    <property type="project" value="TreeGrafter"/>
</dbReference>
<sequence>MRLLLSLVIVLIVFPICGLYLLVWPNTYLSQMNISFWPKPLVRSFLEKKNNENLIVIADGRETTTSYKALDITLKVDQTMENLNVKSISGLLTKWLSSSRTTVIQPVFEFGEDFENRVSEFFPIRPLTNESTDFDNDSGLMTYSVTERKARVDPVELQVKLITFSYTRKKPIIVEMINVSSDLEKQISKINSNLKRTYSKPLELTIQGKKQKISIEPRGISKLLEIETKDLYKTVNLSINKNRVSQLLADNGLDSISTEWAARVIGDSLTQRYKGGKPEPLVLGADSGPNTDGKIAETYIEVDLSQQKMFFFEKGNLFKSYAVSTGLNYPTPIGSYKIMNKLPMGFSNIFHVWMPWWMAFEYRDDIGAYLGIHELPYKLVEGQKVYRFGNYIGSKKTGGCIALSPGNSKEVYDKSFPGMDVFVYQ</sequence>
<accession>A0A2H0VK42</accession>
<keyword evidence="4 6" id="KW-0573">Peptidoglycan synthesis</keyword>
<comment type="caution">
    <text evidence="8">The sequence shown here is derived from an EMBL/GenBank/DDBJ whole genome shotgun (WGS) entry which is preliminary data.</text>
</comment>
<dbReference type="Proteomes" id="UP000230730">
    <property type="component" value="Unassembled WGS sequence"/>
</dbReference>
<dbReference type="GO" id="GO:0071555">
    <property type="term" value="P:cell wall organization"/>
    <property type="evidence" value="ECO:0007669"/>
    <property type="project" value="UniProtKB-UniRule"/>
</dbReference>
<reference evidence="9" key="1">
    <citation type="submission" date="2017-09" db="EMBL/GenBank/DDBJ databases">
        <title>Depth-based differentiation of microbial function through sediment-hosted aquifers and enrichment of novel symbionts in the deep terrestrial subsurface.</title>
        <authorList>
            <person name="Probst A.J."/>
            <person name="Ladd B."/>
            <person name="Jarett J.K."/>
            <person name="Geller-Mcgrath D.E."/>
            <person name="Sieber C.M.K."/>
            <person name="Emerson J.B."/>
            <person name="Anantharaman K."/>
            <person name="Thomas B.C."/>
            <person name="Malmstrom R."/>
            <person name="Stieglmeier M."/>
            <person name="Klingl A."/>
            <person name="Woyke T."/>
            <person name="Ryan C.M."/>
            <person name="Banfield J.F."/>
        </authorList>
    </citation>
    <scope>NUCLEOTIDE SEQUENCE [LARGE SCALE GENOMIC DNA]</scope>
</reference>